<evidence type="ECO:0000256" key="5">
    <source>
        <dbReference type="SAM" id="Phobius"/>
    </source>
</evidence>
<feature type="transmembrane region" description="Helical" evidence="5">
    <location>
        <begin position="104"/>
        <end position="135"/>
    </location>
</feature>
<dbReference type="InterPro" id="IPR007829">
    <property type="entry name" value="TM2"/>
</dbReference>
<accession>A0A1M5X1X5</accession>
<evidence type="ECO:0000313" key="7">
    <source>
        <dbReference type="EMBL" id="SHH93740.1"/>
    </source>
</evidence>
<evidence type="ECO:0000256" key="2">
    <source>
        <dbReference type="ARBA" id="ARBA00022692"/>
    </source>
</evidence>
<feature type="transmembrane region" description="Helical" evidence="5">
    <location>
        <begin position="39"/>
        <end position="58"/>
    </location>
</feature>
<dbReference type="Pfam" id="PF05154">
    <property type="entry name" value="TM2"/>
    <property type="match status" value="1"/>
</dbReference>
<reference evidence="7 8" key="1">
    <citation type="submission" date="2016-11" db="EMBL/GenBank/DDBJ databases">
        <authorList>
            <person name="Jaros S."/>
            <person name="Januszkiewicz K."/>
            <person name="Wedrychowicz H."/>
        </authorList>
    </citation>
    <scope>NUCLEOTIDE SEQUENCE [LARGE SCALE GENOMIC DNA]</scope>
    <source>
        <strain evidence="7 8">CGMCC 1.10190</strain>
    </source>
</reference>
<dbReference type="RefSeq" id="WP_084136002.1">
    <property type="nucleotide sequence ID" value="NZ_FQXE01000006.1"/>
</dbReference>
<sequence length="145" mass="16011">MKQFTTPAPHRSKVAAAWLACLLGVFGAHWWYIGRRGAWMVTAFSALMLALAQFYPVWWDNPAFLILIVPITDGFIEALVFALKPDEKFDAKYNPGSARATRTGWNAVIAAIVTTFVGGVVVMFGIALIVVHVYTSMGWLDGYVL</sequence>
<dbReference type="STRING" id="658167.SAMN04488135_10692"/>
<evidence type="ECO:0000256" key="1">
    <source>
        <dbReference type="ARBA" id="ARBA00004141"/>
    </source>
</evidence>
<evidence type="ECO:0000256" key="3">
    <source>
        <dbReference type="ARBA" id="ARBA00022989"/>
    </source>
</evidence>
<name>A0A1M5X1X5_9BURK</name>
<dbReference type="Proteomes" id="UP000184226">
    <property type="component" value="Unassembled WGS sequence"/>
</dbReference>
<gene>
    <name evidence="7" type="ORF">SAMN04488135_10692</name>
</gene>
<keyword evidence="2 5" id="KW-0812">Transmembrane</keyword>
<organism evidence="7 8">
    <name type="scientific">Pollutimonas bauzanensis</name>
    <dbReference type="NCBI Taxonomy" id="658167"/>
    <lineage>
        <taxon>Bacteria</taxon>
        <taxon>Pseudomonadati</taxon>
        <taxon>Pseudomonadota</taxon>
        <taxon>Betaproteobacteria</taxon>
        <taxon>Burkholderiales</taxon>
        <taxon>Alcaligenaceae</taxon>
        <taxon>Pollutimonas</taxon>
    </lineage>
</organism>
<proteinExistence type="predicted"/>
<keyword evidence="8" id="KW-1185">Reference proteome</keyword>
<evidence type="ECO:0000256" key="4">
    <source>
        <dbReference type="ARBA" id="ARBA00023136"/>
    </source>
</evidence>
<feature type="domain" description="TM2" evidence="6">
    <location>
        <begin position="11"/>
        <end position="52"/>
    </location>
</feature>
<keyword evidence="3 5" id="KW-1133">Transmembrane helix</keyword>
<evidence type="ECO:0000259" key="6">
    <source>
        <dbReference type="Pfam" id="PF05154"/>
    </source>
</evidence>
<feature type="transmembrane region" description="Helical" evidence="5">
    <location>
        <begin position="64"/>
        <end position="83"/>
    </location>
</feature>
<dbReference type="GO" id="GO:0016020">
    <property type="term" value="C:membrane"/>
    <property type="evidence" value="ECO:0007669"/>
    <property type="project" value="UniProtKB-SubCell"/>
</dbReference>
<keyword evidence="4 5" id="KW-0472">Membrane</keyword>
<comment type="subcellular location">
    <subcellularLocation>
        <location evidence="1">Membrane</location>
        <topology evidence="1">Multi-pass membrane protein</topology>
    </subcellularLocation>
</comment>
<dbReference type="EMBL" id="FQXE01000006">
    <property type="protein sequence ID" value="SHH93740.1"/>
    <property type="molecule type" value="Genomic_DNA"/>
</dbReference>
<dbReference type="AlphaFoldDB" id="A0A1M5X1X5"/>
<feature type="transmembrane region" description="Helical" evidence="5">
    <location>
        <begin position="15"/>
        <end position="32"/>
    </location>
</feature>
<protein>
    <recommendedName>
        <fullName evidence="6">TM2 domain-containing protein</fullName>
    </recommendedName>
</protein>
<dbReference type="OrthoDB" id="8702870at2"/>
<evidence type="ECO:0000313" key="8">
    <source>
        <dbReference type="Proteomes" id="UP000184226"/>
    </source>
</evidence>